<evidence type="ECO:0000256" key="9">
    <source>
        <dbReference type="SAM" id="SignalP"/>
    </source>
</evidence>
<dbReference type="PROSITE" id="PS50059">
    <property type="entry name" value="FKBP_PPIASE"/>
    <property type="match status" value="1"/>
</dbReference>
<sequence length="279" mass="30406">MTTLSFKALLAGSCIALVSLSACSGESDSVEKTDAAAPAESSTAAPADSGAASGELTTDIDKISYSFGQMLGRRMNMQMQDLNMEKFMVGVEDAYHEKPSQIDDEEMNQLMQQYQIEQQEKQQKEFTELAEKNLEKGQKFLEENKSKEGVKTTDSGLQYKVIEEGEGESPTAENTVEVHYTGKLIDGEVFDSSVERGEPAVFPLAGVIPGWVEGLQLMKKGAKYQLFIPADLAYGPQGNGRIGPNETLIFDVELLNIEETPEAAQQPEMAPELSEEDAG</sequence>
<evidence type="ECO:0000256" key="5">
    <source>
        <dbReference type="ARBA" id="ARBA00023235"/>
    </source>
</evidence>
<feature type="compositionally biased region" description="Low complexity" evidence="8">
    <location>
        <begin position="35"/>
        <end position="48"/>
    </location>
</feature>
<dbReference type="RefSeq" id="WP_344805634.1">
    <property type="nucleotide sequence ID" value="NZ_BAABBO010000009.1"/>
</dbReference>
<dbReference type="InterPro" id="IPR036944">
    <property type="entry name" value="PPIase_FKBP_N_sf"/>
</dbReference>
<dbReference type="Pfam" id="PF00254">
    <property type="entry name" value="FKBP_C"/>
    <property type="match status" value="1"/>
</dbReference>
<dbReference type="InterPro" id="IPR046357">
    <property type="entry name" value="PPIase_dom_sf"/>
</dbReference>
<proteinExistence type="inferred from homology"/>
<comment type="catalytic activity">
    <reaction evidence="1 6 7">
        <text>[protein]-peptidylproline (omega=180) = [protein]-peptidylproline (omega=0)</text>
        <dbReference type="Rhea" id="RHEA:16237"/>
        <dbReference type="Rhea" id="RHEA-COMP:10747"/>
        <dbReference type="Rhea" id="RHEA-COMP:10748"/>
        <dbReference type="ChEBI" id="CHEBI:83833"/>
        <dbReference type="ChEBI" id="CHEBI:83834"/>
        <dbReference type="EC" id="5.2.1.8"/>
    </reaction>
</comment>
<dbReference type="EC" id="5.2.1.8" evidence="7"/>
<keyword evidence="4 6" id="KW-0697">Rotamase</keyword>
<feature type="region of interest" description="Disordered" evidence="8">
    <location>
        <begin position="33"/>
        <end position="54"/>
    </location>
</feature>
<reference evidence="12" key="1">
    <citation type="journal article" date="2019" name="Int. J. Syst. Evol. Microbiol.">
        <title>The Global Catalogue of Microorganisms (GCM) 10K type strain sequencing project: providing services to taxonomists for standard genome sequencing and annotation.</title>
        <authorList>
            <consortium name="The Broad Institute Genomics Platform"/>
            <consortium name="The Broad Institute Genome Sequencing Center for Infectious Disease"/>
            <person name="Wu L."/>
            <person name="Ma J."/>
        </authorList>
    </citation>
    <scope>NUCLEOTIDE SEQUENCE [LARGE SCALE GENOMIC DNA]</scope>
    <source>
        <strain evidence="12">JCM 17555</strain>
    </source>
</reference>
<feature type="domain" description="PPIase FKBP-type" evidence="10">
    <location>
        <begin position="173"/>
        <end position="258"/>
    </location>
</feature>
<feature type="region of interest" description="Disordered" evidence="8">
    <location>
        <begin position="259"/>
        <end position="279"/>
    </location>
</feature>
<dbReference type="PRINTS" id="PR01730">
    <property type="entry name" value="INFPOTNTIATR"/>
</dbReference>
<name>A0ABP7P8A3_9GAMM</name>
<dbReference type="PROSITE" id="PS51257">
    <property type="entry name" value="PROKAR_LIPOPROTEIN"/>
    <property type="match status" value="1"/>
</dbReference>
<evidence type="ECO:0000256" key="7">
    <source>
        <dbReference type="RuleBase" id="RU003915"/>
    </source>
</evidence>
<evidence type="ECO:0000256" key="4">
    <source>
        <dbReference type="ARBA" id="ARBA00023110"/>
    </source>
</evidence>
<dbReference type="InterPro" id="IPR008104">
    <property type="entry name" value="INFPOTNTIATR"/>
</dbReference>
<keyword evidence="12" id="KW-1185">Reference proteome</keyword>
<dbReference type="Gene3D" id="1.10.287.460">
    <property type="entry name" value="Peptidyl-prolyl cis-trans isomerase, FKBP-type, N-terminal domain"/>
    <property type="match status" value="1"/>
</dbReference>
<evidence type="ECO:0000256" key="1">
    <source>
        <dbReference type="ARBA" id="ARBA00000971"/>
    </source>
</evidence>
<evidence type="ECO:0000256" key="2">
    <source>
        <dbReference type="ARBA" id="ARBA00006577"/>
    </source>
</evidence>
<evidence type="ECO:0000256" key="6">
    <source>
        <dbReference type="PROSITE-ProRule" id="PRU00277"/>
    </source>
</evidence>
<evidence type="ECO:0000313" key="12">
    <source>
        <dbReference type="Proteomes" id="UP001501337"/>
    </source>
</evidence>
<comment type="caution">
    <text evidence="11">The sequence shown here is derived from an EMBL/GenBank/DDBJ whole genome shotgun (WGS) entry which is preliminary data.</text>
</comment>
<evidence type="ECO:0000313" key="11">
    <source>
        <dbReference type="EMBL" id="GAA3960984.1"/>
    </source>
</evidence>
<keyword evidence="3 9" id="KW-0732">Signal</keyword>
<comment type="similarity">
    <text evidence="2 7">Belongs to the FKBP-type PPIase family.</text>
</comment>
<dbReference type="GO" id="GO:0016853">
    <property type="term" value="F:isomerase activity"/>
    <property type="evidence" value="ECO:0007669"/>
    <property type="project" value="UniProtKB-KW"/>
</dbReference>
<protein>
    <recommendedName>
        <fullName evidence="7">Peptidyl-prolyl cis-trans isomerase</fullName>
        <ecNumber evidence="7">5.2.1.8</ecNumber>
    </recommendedName>
</protein>
<feature type="signal peptide" evidence="9">
    <location>
        <begin position="1"/>
        <end position="24"/>
    </location>
</feature>
<dbReference type="InterPro" id="IPR000774">
    <property type="entry name" value="PPIase_FKBP_N"/>
</dbReference>
<dbReference type="PANTHER" id="PTHR43811">
    <property type="entry name" value="FKBP-TYPE PEPTIDYL-PROLYL CIS-TRANS ISOMERASE FKPA"/>
    <property type="match status" value="1"/>
</dbReference>
<dbReference type="EMBL" id="BAABBO010000009">
    <property type="protein sequence ID" value="GAA3960984.1"/>
    <property type="molecule type" value="Genomic_DNA"/>
</dbReference>
<dbReference type="InterPro" id="IPR001179">
    <property type="entry name" value="PPIase_FKBP_dom"/>
</dbReference>
<evidence type="ECO:0000259" key="10">
    <source>
        <dbReference type="PROSITE" id="PS50059"/>
    </source>
</evidence>
<keyword evidence="5 6" id="KW-0413">Isomerase</keyword>
<dbReference type="Proteomes" id="UP001501337">
    <property type="component" value="Unassembled WGS sequence"/>
</dbReference>
<gene>
    <name evidence="11" type="primary">fkpA</name>
    <name evidence="11" type="ORF">GCM10022278_18830</name>
</gene>
<dbReference type="Pfam" id="PF01346">
    <property type="entry name" value="FKBP_N"/>
    <property type="match status" value="1"/>
</dbReference>
<dbReference type="SUPFAM" id="SSF54534">
    <property type="entry name" value="FKBP-like"/>
    <property type="match status" value="1"/>
</dbReference>
<evidence type="ECO:0000256" key="3">
    <source>
        <dbReference type="ARBA" id="ARBA00022729"/>
    </source>
</evidence>
<dbReference type="Gene3D" id="3.10.50.40">
    <property type="match status" value="1"/>
</dbReference>
<feature type="chain" id="PRO_5045038442" description="Peptidyl-prolyl cis-trans isomerase" evidence="9">
    <location>
        <begin position="25"/>
        <end position="279"/>
    </location>
</feature>
<organism evidence="11 12">
    <name type="scientific">Allohahella marinimesophila</name>
    <dbReference type="NCBI Taxonomy" id="1054972"/>
    <lineage>
        <taxon>Bacteria</taxon>
        <taxon>Pseudomonadati</taxon>
        <taxon>Pseudomonadota</taxon>
        <taxon>Gammaproteobacteria</taxon>
        <taxon>Oceanospirillales</taxon>
        <taxon>Hahellaceae</taxon>
        <taxon>Allohahella</taxon>
    </lineage>
</organism>
<dbReference type="PANTHER" id="PTHR43811:SF57">
    <property type="entry name" value="FKBP-TYPE PEPTIDYL-PROLYL CIS-TRANS ISOMERASE FKPA-RELATED"/>
    <property type="match status" value="1"/>
</dbReference>
<evidence type="ECO:0000256" key="8">
    <source>
        <dbReference type="SAM" id="MobiDB-lite"/>
    </source>
</evidence>
<accession>A0ABP7P8A3</accession>